<reference evidence="2" key="1">
    <citation type="submission" date="2021-06" db="EMBL/GenBank/DDBJ databases">
        <authorList>
            <person name="Kallberg Y."/>
            <person name="Tangrot J."/>
            <person name="Rosling A."/>
        </authorList>
    </citation>
    <scope>NUCLEOTIDE SEQUENCE</scope>
    <source>
        <strain evidence="2">UK204</strain>
    </source>
</reference>
<organism evidence="2 3">
    <name type="scientific">Funneliformis caledonium</name>
    <dbReference type="NCBI Taxonomy" id="1117310"/>
    <lineage>
        <taxon>Eukaryota</taxon>
        <taxon>Fungi</taxon>
        <taxon>Fungi incertae sedis</taxon>
        <taxon>Mucoromycota</taxon>
        <taxon>Glomeromycotina</taxon>
        <taxon>Glomeromycetes</taxon>
        <taxon>Glomerales</taxon>
        <taxon>Glomeraceae</taxon>
        <taxon>Funneliformis</taxon>
    </lineage>
</organism>
<proteinExistence type="predicted"/>
<evidence type="ECO:0000313" key="3">
    <source>
        <dbReference type="Proteomes" id="UP000789570"/>
    </source>
</evidence>
<dbReference type="Proteomes" id="UP000789570">
    <property type="component" value="Unassembled WGS sequence"/>
</dbReference>
<evidence type="ECO:0000256" key="1">
    <source>
        <dbReference type="SAM" id="MobiDB-lite"/>
    </source>
</evidence>
<dbReference type="AlphaFoldDB" id="A0A9N9HIU3"/>
<name>A0A9N9HIU3_9GLOM</name>
<gene>
    <name evidence="2" type="ORF">FCALED_LOCUS13192</name>
</gene>
<evidence type="ECO:0000313" key="2">
    <source>
        <dbReference type="EMBL" id="CAG8695446.1"/>
    </source>
</evidence>
<feature type="non-terminal residue" evidence="2">
    <location>
        <position position="1"/>
    </location>
</feature>
<accession>A0A9N9HIU3</accession>
<protein>
    <submittedName>
        <fullName evidence="2">2162_t:CDS:1</fullName>
    </submittedName>
</protein>
<comment type="caution">
    <text evidence="2">The sequence shown here is derived from an EMBL/GenBank/DDBJ whole genome shotgun (WGS) entry which is preliminary data.</text>
</comment>
<dbReference type="EMBL" id="CAJVPQ010007316">
    <property type="protein sequence ID" value="CAG8695446.1"/>
    <property type="molecule type" value="Genomic_DNA"/>
</dbReference>
<keyword evidence="3" id="KW-1185">Reference proteome</keyword>
<feature type="region of interest" description="Disordered" evidence="1">
    <location>
        <begin position="1"/>
        <end position="31"/>
    </location>
</feature>
<sequence length="64" mass="7063">NHDLTPTPKTTTRGQKKNTAANPKEPINVPDDNQLDVLALEASIKCKNITALKAIIKRKQNELT</sequence>
<feature type="compositionally biased region" description="Polar residues" evidence="1">
    <location>
        <begin position="7"/>
        <end position="21"/>
    </location>
</feature>